<protein>
    <submittedName>
        <fullName evidence="1">Uncharacterized protein</fullName>
    </submittedName>
</protein>
<evidence type="ECO:0000313" key="1">
    <source>
        <dbReference type="EMBL" id="QHS89873.1"/>
    </source>
</evidence>
<dbReference type="AlphaFoldDB" id="A0A6C0BES6"/>
<sequence>MKILYSVIFTLAPIIFGLKNSLRYGRSFKVYSNIPQNLKILNPFYSDSIQNEVLCFYKKQITIGDTKLMVENQINELQIKGSKNLYLDNVHLFLDINFNKVDDGNSSSTLKTINKYENTGTNKYYITSFKNTGNFAREKDKSEDVFNYKTKVNVKEWRDFLLSNYLNRIELQIIRRNVEIESIKFINQFQYVVIIKKIDNFSNQEDIIKIQVIDEKLSETDKLNKKRKYSHPLVPVSLDEYLENNPFSKNREVNKIEIIDYHQI</sequence>
<dbReference type="EMBL" id="MN739120">
    <property type="protein sequence ID" value="QHS89873.1"/>
    <property type="molecule type" value="Genomic_DNA"/>
</dbReference>
<accession>A0A6C0BES6</accession>
<organism evidence="1">
    <name type="scientific">viral metagenome</name>
    <dbReference type="NCBI Taxonomy" id="1070528"/>
    <lineage>
        <taxon>unclassified sequences</taxon>
        <taxon>metagenomes</taxon>
        <taxon>organismal metagenomes</taxon>
    </lineage>
</organism>
<proteinExistence type="predicted"/>
<name>A0A6C0BES6_9ZZZZ</name>
<reference evidence="1" key="1">
    <citation type="journal article" date="2020" name="Nature">
        <title>Giant virus diversity and host interactions through global metagenomics.</title>
        <authorList>
            <person name="Schulz F."/>
            <person name="Roux S."/>
            <person name="Paez-Espino D."/>
            <person name="Jungbluth S."/>
            <person name="Walsh D.A."/>
            <person name="Denef V.J."/>
            <person name="McMahon K.D."/>
            <person name="Konstantinidis K.T."/>
            <person name="Eloe-Fadrosh E.A."/>
            <person name="Kyrpides N.C."/>
            <person name="Woyke T."/>
        </authorList>
    </citation>
    <scope>NUCLEOTIDE SEQUENCE</scope>
    <source>
        <strain evidence="1">GVMAG-M-3300010160-4</strain>
    </source>
</reference>